<gene>
    <name evidence="1" type="ORF">PLOB_00020919</name>
</gene>
<dbReference type="Proteomes" id="UP001159405">
    <property type="component" value="Unassembled WGS sequence"/>
</dbReference>
<protein>
    <recommendedName>
        <fullName evidence="3">HTH psq-type domain-containing protein</fullName>
    </recommendedName>
</protein>
<dbReference type="EMBL" id="CALNXK010000243">
    <property type="protein sequence ID" value="CAH3178653.1"/>
    <property type="molecule type" value="Genomic_DNA"/>
</dbReference>
<evidence type="ECO:0000313" key="2">
    <source>
        <dbReference type="Proteomes" id="UP001159405"/>
    </source>
</evidence>
<organism evidence="1 2">
    <name type="scientific">Porites lobata</name>
    <dbReference type="NCBI Taxonomy" id="104759"/>
    <lineage>
        <taxon>Eukaryota</taxon>
        <taxon>Metazoa</taxon>
        <taxon>Cnidaria</taxon>
        <taxon>Anthozoa</taxon>
        <taxon>Hexacorallia</taxon>
        <taxon>Scleractinia</taxon>
        <taxon>Fungiina</taxon>
        <taxon>Poritidae</taxon>
        <taxon>Porites</taxon>
    </lineage>
</organism>
<evidence type="ECO:0000313" key="1">
    <source>
        <dbReference type="EMBL" id="CAH3178653.1"/>
    </source>
</evidence>
<keyword evidence="2" id="KW-1185">Reference proteome</keyword>
<accession>A0ABN8RKJ0</accession>
<name>A0ABN8RKJ0_9CNID</name>
<dbReference type="Gene3D" id="1.10.10.60">
    <property type="entry name" value="Homeodomain-like"/>
    <property type="match status" value="1"/>
</dbReference>
<comment type="caution">
    <text evidence="1">The sequence shown here is derived from an EMBL/GenBank/DDBJ whole genome shotgun (WGS) entry which is preliminary data.</text>
</comment>
<dbReference type="SUPFAM" id="SSF46689">
    <property type="entry name" value="Homeodomain-like"/>
    <property type="match status" value="1"/>
</dbReference>
<proteinExistence type="predicted"/>
<sequence>MSSGPKGKRRELDLKKRYEVVRLKEKNPHVSARRLADQFKCGKTQIQAILLEKDEISKDYESNVNGNIKRAIRWTSMAWNDVSESAVVKCFTKAGMLDAEGNANAVKCSNSEVDPFAELQDKFAAVESLVKETREVSAISRKETVDGSFDPPVCFKLPDNWEDTFF</sequence>
<dbReference type="InterPro" id="IPR009057">
    <property type="entry name" value="Homeodomain-like_sf"/>
</dbReference>
<evidence type="ECO:0008006" key="3">
    <source>
        <dbReference type="Google" id="ProtNLM"/>
    </source>
</evidence>
<reference evidence="1 2" key="1">
    <citation type="submission" date="2022-05" db="EMBL/GenBank/DDBJ databases">
        <authorList>
            <consortium name="Genoscope - CEA"/>
            <person name="William W."/>
        </authorList>
    </citation>
    <scope>NUCLEOTIDE SEQUENCE [LARGE SCALE GENOMIC DNA]</scope>
</reference>